<dbReference type="Pfam" id="PF13020">
    <property type="entry name" value="NOV_C"/>
    <property type="match status" value="1"/>
</dbReference>
<dbReference type="PANTHER" id="PTHR32387">
    <property type="entry name" value="WU:FJ29H11"/>
    <property type="match status" value="1"/>
</dbReference>
<feature type="compositionally biased region" description="Basic and acidic residues" evidence="2">
    <location>
        <begin position="1"/>
        <end position="10"/>
    </location>
</feature>
<sequence>MVASKKKPEADAPFDGHSSLTLGRSTTNAMPIGTPHIAMTKSSESKVSMPASWDSETSETKMLVLKQKKRRPFIEAWPTIRHPHGYADPRCTNEPYDPWEQYLKRQYAFNKARVIVNSHQLPHDPSLDCNMHKIYSRSKGIRTVDMLLFECDCPNGVKPCSHLIAAAMNGRSEHNYFPKLVIMTEIEKRIRHYMQVFNVKSLNSADLQRIAGKFINPKPTDDIVQLLLQILVGISYRSLQNKRKYGVYARQLLDKVRAYNSHQNSDENGFPDEDTLSKVLALLHHMDMNTSATEVEASTGDTGKTTNSEPEPVNPKVGKYDMYHSCKHVFIKICSLMRSLSGAYNPAMKDDMDNYITVVHRLVNRMLAEEFDMGARDGIDKYHIKTAIKEAAKLCEFFTGDPLVIDAYVVGYDCMIDDVRSPICTASSTENYRKMKNRHTQAMLLQQIIELPMVEDVHKYTMWELSYRESFGSLKQFLVENGHTLANHMTFLTLPGGAIIKIPPTKSVSSPTDPADHCNHLYHMKKAMDERDCRSFVAYGLSHLAKVKKCRYATANPLSTHINDTFFKDSSDAGADFMSECINIMPEILILPFFIAFMSGTRVVTEGAVGSIALFMNEAILRGRMSSDIKIKLFILGAFFNLDVETEWKRASRLADVAFRRIAKAAKEREKEVGTEEMAEQLNDGGEVTCGKPSQHQDGAIHHGDSSYCEGDIECKDNSPHSAGHDAPWDETEEELLEIHIGHTDINTKDEALVKEHPPSPSKEHLLLAEDSTLPILEPKYANLHAGKALIDEIRRTEFGVDIINEAKGRCRMQSTRDGEILKILEKHRKRVARSIKRLSEDLYNNRIHLQLELLQNADDNEYDSKTPEILFLLDPHAIVVMNNERGFTEKDVRSLCDIAATSKTDISANKTGKFGIGFKSVFLITETPHVFSNGYHFFFSSDPNLENNTEYIMPHWVDISNNETPYSFVGNRISAAGWTALQEHFHNAEDVENPITNTILYLPLKDGIRSYGLDTFYSDFQAVSQLHLPFLRKLQKITFIDVANCHRTTLTRALLTKENYKLRIHPKGPETGSSRLMQSSPENDYEYLLCQQVALIEEKYNAKCQTNRNELKIFLIDYEFSLNDIEMDFISISKSQKRERKVTVGIPILGVENLRPNFCVYNVLPIGNYGLQFLVNGDFVISTSRQAILDDDPWNALLARKAADAFSYMMCLIVKEFIAVDNLYSSTMHAIPRIHSVHGCFEECCRRIHQHLTRMKWVATINGETTSPSKALIIPDKICITAAREDNEVIRSLLPPELLIGYCGVKYADPVTQAPTLRDTLLELGMQEVSPPFVAKVLKDVRKEIDMSLPLKNQPILIQDFISNIGLLICMLDRMGTPEEVHNLRRSLILLDSCGMPMVVNETTMFTRDRKALGSMQIDNLVNPELFNNKWGIHGYANRISGVLELLGCFELTPMNAFSTVVMRKVRTLLDTAAGLSPHDILIQGKHILHILVANVDKWDTLTPEDLELIRSTPVLLDDGTVTPLNDSRIRFCPDTAVSSDLGCITQEIGAHFVLVRKFFEGINAEIKYISNDYLEGVTGNDSHNNGVTFRNMQILMNHIGVFTFLRYRHIDLQAELVGNYEVRDMVEAGERAVHLCNTKRKINMFREDACKTKKMVRDWYSSDFLIFSELLHKCYTTKTRSNQSATGSSDHCMQAAYDLSIAMYNILNFELSSNSQYISATIDPLGNPQVLGKSLFYYQLHAVPWLPYKKATTLRGNGNDVIWHPVLPIAVNDYVACDSIFFIKLDSVVTNELLAPQQTPDVQYVLDFLCNEIRKIIENADETTSSFYGFKTSNQLPGETEPMYPLRVCFAKEKFLSLINDDIATLKTAMTAIYLRLYSKMKEDTSFALTMCSEFRYKKRVLTFCKQRNSPGIPEVPLLCTSCDPRLSVYGSIIEQDSLPLQEAYADLFDTLEEFWHIIGVSEFTSVEETLRLIKDVETLGNQTDLERLFACIMHLYNITDNATFVKTLWNVNCIPATYDLKYMFKFETDTEICIEKRSRVKLVAPSSCLVTLKSPNSVSMAQLLQTKEKAFPWVVMCPVKANQAVEVTRYMCKYFKSMGITKSQLWQRILVALKATDFVDHMALVPTKVPVADSSKWPLGRYALILLLPYFHHYMKFCGSIDYTLCCKRLKVVLNRLDICVLFNDIMAEYHYLKANEEIRGNPIETDALLHCDINGVIHFYVTVKDIPEFFSVDGEDIIHSARRLSESRRLVPLPTKFFECLARLLLSDPWKCSWELNSHFLRSTEHERHLAGYLSTVYEMMRLQSKDAVDLFVRSYSRGDPLSCICNEYYSNLESSKDGGTAEGDYAYGSHIPTDTACKDGVADPFVNMLLAAASGTTYCEDFNNNKSDGLSCSSGMPQGTVGIGSACNMSKSSDDMDAIDVRTPAQDGIESSHIESSSSTSEDVSGEDSHCISLVDLQMRTQEMLSHQSSPENIIGDHSQVILYNSEGVAWNTNWQVLPYMRARNDVPMGMGPMFALIEVIEPLKYFNNNSMRKRLEAASSYSDNKERQRGFSIGLLGEEYVYNVLRAILKEEIAKGDLDVIWHNQDSEGGQAYDITVTNRKGEDVYIEVKSSASLNRPSFSISYAQWVFAQQHRFRFEIFRLSGIGQRTPKLVRLMNPYSMYKEGNLKLLLTL</sequence>
<name>A0AAD8PD47_BABGI</name>
<dbReference type="Pfam" id="PF25794">
    <property type="entry name" value="SACS"/>
    <property type="match status" value="1"/>
</dbReference>
<dbReference type="InterPro" id="IPR036890">
    <property type="entry name" value="HATPase_C_sf"/>
</dbReference>
<dbReference type="EMBL" id="JAVEPI010000005">
    <property type="protein sequence ID" value="KAK1441691.1"/>
    <property type="molecule type" value="Genomic_DNA"/>
</dbReference>
<feature type="compositionally biased region" description="Polar residues" evidence="2">
    <location>
        <begin position="18"/>
        <end position="29"/>
    </location>
</feature>
<dbReference type="InterPro" id="IPR024975">
    <property type="entry name" value="NOV_C"/>
</dbReference>
<evidence type="ECO:0000256" key="2">
    <source>
        <dbReference type="SAM" id="MobiDB-lite"/>
    </source>
</evidence>
<dbReference type="Gene3D" id="3.30.565.10">
    <property type="entry name" value="Histidine kinase-like ATPase, C-terminal domain"/>
    <property type="match status" value="1"/>
</dbReference>
<reference evidence="4" key="1">
    <citation type="submission" date="2023-08" db="EMBL/GenBank/DDBJ databases">
        <title>Draft sequence of the Babesia gibsoni genome.</title>
        <authorList>
            <person name="Yamagishi J.Y."/>
            <person name="Xuan X.X."/>
        </authorList>
    </citation>
    <scope>NUCLEOTIDE SEQUENCE</scope>
    <source>
        <strain evidence="4">Azabu</strain>
    </source>
</reference>
<dbReference type="PROSITE" id="PS50966">
    <property type="entry name" value="ZF_SWIM"/>
    <property type="match status" value="1"/>
</dbReference>
<gene>
    <name evidence="4" type="ORF">BgAZ_500230</name>
</gene>
<protein>
    <recommendedName>
        <fullName evidence="3">SWIM-type domain-containing protein</fullName>
    </recommendedName>
</protein>
<accession>A0AAD8PD47</accession>
<evidence type="ECO:0000259" key="3">
    <source>
        <dbReference type="PROSITE" id="PS50966"/>
    </source>
</evidence>
<comment type="caution">
    <text evidence="4">The sequence shown here is derived from an EMBL/GenBank/DDBJ whole genome shotgun (WGS) entry which is preliminary data.</text>
</comment>
<dbReference type="InterPro" id="IPR007527">
    <property type="entry name" value="Znf_SWIM"/>
</dbReference>
<keyword evidence="1" id="KW-0863">Zinc-finger</keyword>
<feature type="compositionally biased region" description="Low complexity" evidence="2">
    <location>
        <begin position="2433"/>
        <end position="2448"/>
    </location>
</feature>
<feature type="compositionally biased region" description="Polar residues" evidence="2">
    <location>
        <begin position="299"/>
        <end position="309"/>
    </location>
</feature>
<feature type="region of interest" description="Disordered" evidence="2">
    <location>
        <begin position="1"/>
        <end position="30"/>
    </location>
</feature>
<dbReference type="InterPro" id="IPR058210">
    <property type="entry name" value="SACS/Nov_dom"/>
</dbReference>
<evidence type="ECO:0000256" key="1">
    <source>
        <dbReference type="PROSITE-ProRule" id="PRU00325"/>
    </source>
</evidence>
<dbReference type="NCBIfam" id="NF047352">
    <property type="entry name" value="P_loop_sacsin"/>
    <property type="match status" value="1"/>
</dbReference>
<evidence type="ECO:0000313" key="5">
    <source>
        <dbReference type="Proteomes" id="UP001230268"/>
    </source>
</evidence>
<feature type="region of interest" description="Disordered" evidence="2">
    <location>
        <begin position="292"/>
        <end position="314"/>
    </location>
</feature>
<dbReference type="PANTHER" id="PTHR32387:SF0">
    <property type="entry name" value="PROTEIN NO VEIN"/>
    <property type="match status" value="1"/>
</dbReference>
<dbReference type="SUPFAM" id="SSF55874">
    <property type="entry name" value="ATPase domain of HSP90 chaperone/DNA topoisomerase II/histidine kinase"/>
    <property type="match status" value="1"/>
</dbReference>
<organism evidence="4 5">
    <name type="scientific">Babesia gibsoni</name>
    <dbReference type="NCBI Taxonomy" id="33632"/>
    <lineage>
        <taxon>Eukaryota</taxon>
        <taxon>Sar</taxon>
        <taxon>Alveolata</taxon>
        <taxon>Apicomplexa</taxon>
        <taxon>Aconoidasida</taxon>
        <taxon>Piroplasmida</taxon>
        <taxon>Babesiidae</taxon>
        <taxon>Babesia</taxon>
    </lineage>
</organism>
<keyword evidence="1" id="KW-0479">Metal-binding</keyword>
<dbReference type="GO" id="GO:0008270">
    <property type="term" value="F:zinc ion binding"/>
    <property type="evidence" value="ECO:0007669"/>
    <property type="project" value="UniProtKB-KW"/>
</dbReference>
<proteinExistence type="predicted"/>
<feature type="domain" description="SWIM-type" evidence="3">
    <location>
        <begin position="142"/>
        <end position="171"/>
    </location>
</feature>
<keyword evidence="5" id="KW-1185">Reference proteome</keyword>
<keyword evidence="1" id="KW-0862">Zinc</keyword>
<evidence type="ECO:0000313" key="4">
    <source>
        <dbReference type="EMBL" id="KAK1441691.1"/>
    </source>
</evidence>
<dbReference type="Proteomes" id="UP001230268">
    <property type="component" value="Unassembled WGS sequence"/>
</dbReference>
<feature type="region of interest" description="Disordered" evidence="2">
    <location>
        <begin position="2430"/>
        <end position="2452"/>
    </location>
</feature>
<dbReference type="InterPro" id="IPR052957">
    <property type="entry name" value="Auxin_embryo_med"/>
</dbReference>